<protein>
    <submittedName>
        <fullName evidence="1">Uncharacterized protein</fullName>
    </submittedName>
</protein>
<reference evidence="1" key="1">
    <citation type="journal article" date="2020" name="Nature">
        <title>Giant virus diversity and host interactions through global metagenomics.</title>
        <authorList>
            <person name="Schulz F."/>
            <person name="Roux S."/>
            <person name="Paez-Espino D."/>
            <person name="Jungbluth S."/>
            <person name="Walsh D.A."/>
            <person name="Denef V.J."/>
            <person name="McMahon K.D."/>
            <person name="Konstantinidis K.T."/>
            <person name="Eloe-Fadrosh E.A."/>
            <person name="Kyrpides N.C."/>
            <person name="Woyke T."/>
        </authorList>
    </citation>
    <scope>NUCLEOTIDE SEQUENCE</scope>
    <source>
        <strain evidence="1">GVMAG-S-3300012919-55</strain>
    </source>
</reference>
<name>A0A6C0KMS7_9ZZZZ</name>
<organism evidence="1">
    <name type="scientific">viral metagenome</name>
    <dbReference type="NCBI Taxonomy" id="1070528"/>
    <lineage>
        <taxon>unclassified sequences</taxon>
        <taxon>metagenomes</taxon>
        <taxon>organismal metagenomes</taxon>
    </lineage>
</organism>
<evidence type="ECO:0000313" key="1">
    <source>
        <dbReference type="EMBL" id="QHU17654.1"/>
    </source>
</evidence>
<sequence>MDSPGYVYVITDGRFYQFPGGILEMAIKIGKTDQYYSRFIGLQNEQSFLNSQFKILLLVKLENKSWMTSLETALHRNFKERRIISSKEWFYMNNVDEIVQYIETVFSKNTNVTIYKTQEEIDQVYKIMDDYMNSPLKIGKNPEQQKSGLKVKNRVLCIQLMIRENNNITPNQVLEKMNDYNKADLRYDIQNGYFTF</sequence>
<dbReference type="EMBL" id="MN740917">
    <property type="protein sequence ID" value="QHU17654.1"/>
    <property type="molecule type" value="Genomic_DNA"/>
</dbReference>
<proteinExistence type="predicted"/>
<dbReference type="AlphaFoldDB" id="A0A6C0KMS7"/>
<dbReference type="Pfam" id="PF13455">
    <property type="entry name" value="MUG113"/>
    <property type="match status" value="1"/>
</dbReference>
<accession>A0A6C0KMS7</accession>